<evidence type="ECO:0000256" key="2">
    <source>
        <dbReference type="SAM" id="Phobius"/>
    </source>
</evidence>
<name>A0ABP4YDK9_9ACTN</name>
<reference evidence="4" key="1">
    <citation type="journal article" date="2019" name="Int. J. Syst. Evol. Microbiol.">
        <title>The Global Catalogue of Microorganisms (GCM) 10K type strain sequencing project: providing services to taxonomists for standard genome sequencing and annotation.</title>
        <authorList>
            <consortium name="The Broad Institute Genomics Platform"/>
            <consortium name="The Broad Institute Genome Sequencing Center for Infectious Disease"/>
            <person name="Wu L."/>
            <person name="Ma J."/>
        </authorList>
    </citation>
    <scope>NUCLEOTIDE SEQUENCE [LARGE SCALE GENOMIC DNA]</scope>
    <source>
        <strain evidence="4">JCM 13250</strain>
    </source>
</reference>
<feature type="transmembrane region" description="Helical" evidence="2">
    <location>
        <begin position="35"/>
        <end position="58"/>
    </location>
</feature>
<feature type="compositionally biased region" description="Low complexity" evidence="1">
    <location>
        <begin position="8"/>
        <end position="22"/>
    </location>
</feature>
<keyword evidence="2" id="KW-0812">Transmembrane</keyword>
<dbReference type="RefSeq" id="WP_344132119.1">
    <property type="nucleotide sequence ID" value="NZ_BAAALT010000093.1"/>
</dbReference>
<dbReference type="EMBL" id="BAAALT010000093">
    <property type="protein sequence ID" value="GAA1808471.1"/>
    <property type="molecule type" value="Genomic_DNA"/>
</dbReference>
<comment type="caution">
    <text evidence="3">The sequence shown here is derived from an EMBL/GenBank/DDBJ whole genome shotgun (WGS) entry which is preliminary data.</text>
</comment>
<keyword evidence="4" id="KW-1185">Reference proteome</keyword>
<feature type="region of interest" description="Disordered" evidence="1">
    <location>
        <begin position="1"/>
        <end position="28"/>
    </location>
</feature>
<gene>
    <name evidence="3" type="ORF">GCM10009682_32810</name>
</gene>
<protein>
    <submittedName>
        <fullName evidence="3">Uncharacterized protein</fullName>
    </submittedName>
</protein>
<evidence type="ECO:0000313" key="3">
    <source>
        <dbReference type="EMBL" id="GAA1808471.1"/>
    </source>
</evidence>
<accession>A0ABP4YDK9</accession>
<dbReference type="Proteomes" id="UP001500218">
    <property type="component" value="Unassembled WGS sequence"/>
</dbReference>
<evidence type="ECO:0000313" key="4">
    <source>
        <dbReference type="Proteomes" id="UP001500218"/>
    </source>
</evidence>
<keyword evidence="2" id="KW-0472">Membrane</keyword>
<organism evidence="3 4">
    <name type="scientific">Luedemannella flava</name>
    <dbReference type="NCBI Taxonomy" id="349316"/>
    <lineage>
        <taxon>Bacteria</taxon>
        <taxon>Bacillati</taxon>
        <taxon>Actinomycetota</taxon>
        <taxon>Actinomycetes</taxon>
        <taxon>Micromonosporales</taxon>
        <taxon>Micromonosporaceae</taxon>
        <taxon>Luedemannella</taxon>
    </lineage>
</organism>
<sequence>MADLPEQSTPAGPSETPSTGTPPARPKGRKAVRTVLPIVAFAIVGVAAALLTTGIFVYQKATEPDRSTPTVSVQQLLTAIFVEEDNTRAGLFVCSEWSGDKAATAIKQQIDSEARVSWEGVKTADTQGDRATVELRMLYRYPEDVTPSGGRYWTFDLVKDGGWRVCGAHLKP</sequence>
<keyword evidence="2" id="KW-1133">Transmembrane helix</keyword>
<proteinExistence type="predicted"/>
<evidence type="ECO:0000256" key="1">
    <source>
        <dbReference type="SAM" id="MobiDB-lite"/>
    </source>
</evidence>